<keyword evidence="12" id="KW-0479">Metal-binding</keyword>
<evidence type="ECO:0000256" key="1">
    <source>
        <dbReference type="ARBA" id="ARBA00004123"/>
    </source>
</evidence>
<comment type="similarity">
    <text evidence="2">Belongs to the SOS response-associated peptidase family.</text>
</comment>
<dbReference type="NCBIfam" id="TIGR00197">
    <property type="entry name" value="yjeF_nterm"/>
    <property type="match status" value="1"/>
</dbReference>
<keyword evidence="12" id="KW-0630">Potassium</keyword>
<comment type="cofactor">
    <cofactor evidence="12">
        <name>K(+)</name>
        <dbReference type="ChEBI" id="CHEBI:29103"/>
    </cofactor>
    <text evidence="12">Binds 1 potassium ion per subunit.</text>
</comment>
<dbReference type="GO" id="GO:0046872">
    <property type="term" value="F:metal ion binding"/>
    <property type="evidence" value="ECO:0007669"/>
    <property type="project" value="UniProtKB-KW"/>
</dbReference>
<evidence type="ECO:0000313" key="17">
    <source>
        <dbReference type="Proteomes" id="UP000298416"/>
    </source>
</evidence>
<feature type="domain" description="MADS-box" evidence="14">
    <location>
        <begin position="786"/>
        <end position="826"/>
    </location>
</feature>
<feature type="binding site" evidence="12">
    <location>
        <position position="144"/>
    </location>
    <ligand>
        <name>(6S)-NADPHX</name>
        <dbReference type="ChEBI" id="CHEBI:64076"/>
    </ligand>
</feature>
<evidence type="ECO:0000256" key="8">
    <source>
        <dbReference type="ARBA" id="ARBA00023125"/>
    </source>
</evidence>
<dbReference type="GO" id="GO:0006508">
    <property type="term" value="P:proteolysis"/>
    <property type="evidence" value="ECO:0007669"/>
    <property type="project" value="UniProtKB-KW"/>
</dbReference>
<evidence type="ECO:0000256" key="3">
    <source>
        <dbReference type="ARBA" id="ARBA00022670"/>
    </source>
</evidence>
<organism evidence="16">
    <name type="scientific">Salvia splendens</name>
    <name type="common">Scarlet sage</name>
    <dbReference type="NCBI Taxonomy" id="180675"/>
    <lineage>
        <taxon>Eukaryota</taxon>
        <taxon>Viridiplantae</taxon>
        <taxon>Streptophyta</taxon>
        <taxon>Embryophyta</taxon>
        <taxon>Tracheophyta</taxon>
        <taxon>Spermatophyta</taxon>
        <taxon>Magnoliopsida</taxon>
        <taxon>eudicotyledons</taxon>
        <taxon>Gunneridae</taxon>
        <taxon>Pentapetalae</taxon>
        <taxon>asterids</taxon>
        <taxon>lamiids</taxon>
        <taxon>Lamiales</taxon>
        <taxon>Lamiaceae</taxon>
        <taxon>Nepetoideae</taxon>
        <taxon>Mentheae</taxon>
        <taxon>Salviinae</taxon>
        <taxon>Salvia</taxon>
        <taxon>Salvia subgen. Calosphace</taxon>
        <taxon>core Calosphace</taxon>
    </lineage>
</organism>
<keyword evidence="12" id="KW-0413">Isomerase</keyword>
<evidence type="ECO:0000259" key="14">
    <source>
        <dbReference type="PROSITE" id="PS50066"/>
    </source>
</evidence>
<keyword evidence="12" id="KW-0520">NAD</keyword>
<feature type="binding site" evidence="12">
    <location>
        <position position="129"/>
    </location>
    <ligand>
        <name>K(+)</name>
        <dbReference type="ChEBI" id="CHEBI:29103"/>
    </ligand>
</feature>
<comment type="function">
    <text evidence="12">Catalyzes the epimerization of the S- and R-forms of NAD(P)HX, a damaged form of NAD(P)H that is a result of enzymatic or heat-dependent hydration. This is a prerequisite for the S-specific NAD(P)H-hydrate dehydratase to allow the repair of both epimers of NAD(P)HX.</text>
</comment>
<evidence type="ECO:0000259" key="15">
    <source>
        <dbReference type="PROSITE" id="PS51385"/>
    </source>
</evidence>
<evidence type="ECO:0000256" key="4">
    <source>
        <dbReference type="ARBA" id="ARBA00022763"/>
    </source>
</evidence>
<dbReference type="Gene3D" id="2.30.110.10">
    <property type="entry name" value="Electron Transport, Fmn-binding Protein, Chain A"/>
    <property type="match status" value="1"/>
</dbReference>
<dbReference type="Pfam" id="PF01243">
    <property type="entry name" value="PNPOx_N"/>
    <property type="match status" value="1"/>
</dbReference>
<dbReference type="NCBIfam" id="NF004231">
    <property type="entry name" value="PRK05679.1"/>
    <property type="match status" value="1"/>
</dbReference>
<keyword evidence="3" id="KW-0645">Protease</keyword>
<dbReference type="Pfam" id="PF02586">
    <property type="entry name" value="SRAP"/>
    <property type="match status" value="2"/>
</dbReference>
<comment type="caution">
    <text evidence="16">The sequence shown here is derived from an EMBL/GenBank/DDBJ whole genome shotgun (WGS) entry which is preliminary data.</text>
</comment>
<dbReference type="Gene3D" id="3.90.1680.10">
    <property type="entry name" value="SOS response associated peptidase-like"/>
    <property type="match status" value="2"/>
</dbReference>
<dbReference type="InterPro" id="IPR002100">
    <property type="entry name" value="TF_MADSbox"/>
</dbReference>
<dbReference type="Gene3D" id="3.40.50.10260">
    <property type="entry name" value="YjeF N-terminal domain"/>
    <property type="match status" value="1"/>
</dbReference>
<keyword evidence="8" id="KW-0238">DNA-binding</keyword>
<dbReference type="SUPFAM" id="SSF50475">
    <property type="entry name" value="FMN-binding split barrel"/>
    <property type="match status" value="1"/>
</dbReference>
<dbReference type="InterPro" id="IPR004443">
    <property type="entry name" value="YjeF_N_dom"/>
</dbReference>
<evidence type="ECO:0000256" key="13">
    <source>
        <dbReference type="SAM" id="Coils"/>
    </source>
</evidence>
<dbReference type="FunFam" id="3.40.50.10260:FF:000006">
    <property type="entry name" value="NAD(P)H-hydrate epimerase"/>
    <property type="match status" value="1"/>
</dbReference>
<evidence type="ECO:0000256" key="7">
    <source>
        <dbReference type="ARBA" id="ARBA00023124"/>
    </source>
</evidence>
<dbReference type="GO" id="GO:0005634">
    <property type="term" value="C:nucleus"/>
    <property type="evidence" value="ECO:0007669"/>
    <property type="project" value="UniProtKB-SubCell"/>
</dbReference>
<dbReference type="InterPro" id="IPR036590">
    <property type="entry name" value="SRAP-like"/>
</dbReference>
<dbReference type="GO" id="GO:0046983">
    <property type="term" value="F:protein dimerization activity"/>
    <property type="evidence" value="ECO:0007669"/>
    <property type="project" value="InterPro"/>
</dbReference>
<comment type="similarity">
    <text evidence="12">Belongs to the NnrE/AIBP family.</text>
</comment>
<dbReference type="GO" id="GO:0008233">
    <property type="term" value="F:peptidase activity"/>
    <property type="evidence" value="ECO:0007669"/>
    <property type="project" value="UniProtKB-KW"/>
</dbReference>
<keyword evidence="7" id="KW-0190">Covalent protein-DNA linkage</keyword>
<keyword evidence="5" id="KW-0378">Hydrolase</keyword>
<protein>
    <recommendedName>
        <fullName evidence="12">NAD(P)H-hydrate epimerase</fullName>
        <ecNumber evidence="12">5.1.99.6</ecNumber>
    </recommendedName>
    <alternativeName>
        <fullName evidence="12">NAD(P)HX epimerase</fullName>
    </alternativeName>
</protein>
<reference evidence="16" key="2">
    <citation type="submission" date="2020-08" db="EMBL/GenBank/DDBJ databases">
        <title>Plant Genome Project.</title>
        <authorList>
            <person name="Zhang R.-G."/>
        </authorList>
    </citation>
    <scope>NUCLEOTIDE SEQUENCE</scope>
    <source>
        <strain evidence="16">Huo1</strain>
        <tissue evidence="16">Leaf</tissue>
    </source>
</reference>
<keyword evidence="13" id="KW-0175">Coiled coil</keyword>
<dbReference type="GO" id="GO:0106300">
    <property type="term" value="P:protein-DNA covalent cross-linking repair"/>
    <property type="evidence" value="ECO:0007669"/>
    <property type="project" value="InterPro"/>
</dbReference>
<dbReference type="Gene3D" id="3.40.1810.10">
    <property type="entry name" value="Transcription factor, MADS-box"/>
    <property type="match status" value="1"/>
</dbReference>
<dbReference type="PANTHER" id="PTHR13604">
    <property type="entry name" value="DC12-RELATED"/>
    <property type="match status" value="1"/>
</dbReference>
<sequence>MENPTSITYLTQQQAAEIDQLLLSQSGYTIDQLEELAGLSVAAAIAEVYRQSEYKRVLVICGPGNNGGDGLVAARHLHHFRYDVCICYPERAPEPFYKGLVAQLESLSAPFLSLESLSEELLDFDILVDAIFDFSFQGNPRPPYDDLIRRLASLRENCREHQKSPKIISVDVPSGWHVEDGDISGEGIKPDMLVSLTAPKLCAKRFDGPHHFLGGRFVPPSIVSKYELKLPPYPGTSMCVRIGEPTCVDQTGVSPPKRIDKSVEADPFVQFQKWFDVASEAGLKDPDAMALSTATKDGKPAVRMVQLKKVDQGGFVWCSNYSSRKGGELSENPHAALLFYWSALNRQVRVEGFVQKVSDEESEEYFHSRSRDIQITPTLGIQSMVIPGREVVYQQYKEMEGKYPEGNEGKKQYNRCWIQKLAAGYCSLLRFPDLKTGEDTDSFQRDSSSGKEMNHPYTSGFDILCKTSMGKGSGDMSSSLFTALLPVVETNINCTKRIRTLYFIVLAKEEKKKQAMCGRGRCTLRADCIAQACRFNSRPIRHVDMDRYRPSYNVAPVVRLDDGGGDGVVSHCMKWGLVPSFTKETDEIDHCKMFNARFYEWKKDDCTKQPYYVHFKDGRPLVFAALFDSWKNSEGETLYTFTIITTSSSSSLEWLHDRMPVILGSKESTDWWLDDSSLSNLDKILKPYEETDLAWYPVTPAIDEISFDGPECIKEVKLEETKTISQFFSKKQASKSEDQTPIKEELQECITPEIEKDKPQNQYTVESAAMKDEASVMEEPKQETTKMELIEDENLRLLTLKKRKEELKQELHQLTTLCDIPACMIIHDLATNSTSIWPEDSAQVRGLIDSYKADPSALRAYGVSDFISERQKNVEEKVVKLRKTNAESKYPSRDDRLDLMNESQLRELSAALRTESQAVRSLIIKCRNTKRKGCSSPVHGNTFSRIESERSELGREYVLGSHNPAGSLMLITHTHCFSVCVTLASASL</sequence>
<dbReference type="SUPFAM" id="SSF55455">
    <property type="entry name" value="SRF-like"/>
    <property type="match status" value="1"/>
</dbReference>
<feature type="binding site" evidence="12">
    <location>
        <position position="174"/>
    </location>
    <ligand>
        <name>K(+)</name>
        <dbReference type="ChEBI" id="CHEBI:29103"/>
    </ligand>
</feature>
<dbReference type="Pfam" id="PF00319">
    <property type="entry name" value="SRF-TF"/>
    <property type="match status" value="1"/>
</dbReference>
<dbReference type="GO" id="GO:0052856">
    <property type="term" value="F:NAD(P)HX epimerase activity"/>
    <property type="evidence" value="ECO:0007669"/>
    <property type="project" value="UniProtKB-UniRule"/>
</dbReference>
<dbReference type="GO" id="GO:0000166">
    <property type="term" value="F:nucleotide binding"/>
    <property type="evidence" value="ECO:0007669"/>
    <property type="project" value="UniProtKB-KW"/>
</dbReference>
<dbReference type="EMBL" id="PNBA02000022">
    <property type="protein sequence ID" value="KAG6386142.1"/>
    <property type="molecule type" value="Genomic_DNA"/>
</dbReference>
<dbReference type="PANTHER" id="PTHR13604:SF0">
    <property type="entry name" value="ABASIC SITE PROCESSING PROTEIN HMCES"/>
    <property type="match status" value="1"/>
</dbReference>
<dbReference type="Pfam" id="PF03853">
    <property type="entry name" value="YjeF_N"/>
    <property type="match status" value="1"/>
</dbReference>
<dbReference type="AlphaFoldDB" id="A0A8X8YYZ7"/>
<dbReference type="EC" id="5.1.99.6" evidence="12"/>
<gene>
    <name evidence="16" type="ORF">SASPL_155033</name>
</gene>
<evidence type="ECO:0000256" key="9">
    <source>
        <dbReference type="ARBA" id="ARBA00023163"/>
    </source>
</evidence>
<dbReference type="InterPro" id="IPR012349">
    <property type="entry name" value="Split_barrel_FMN-bd"/>
</dbReference>
<comment type="catalytic activity">
    <reaction evidence="12">
        <text>(6R)-NADPHX = (6S)-NADPHX</text>
        <dbReference type="Rhea" id="RHEA:32227"/>
        <dbReference type="ChEBI" id="CHEBI:64076"/>
        <dbReference type="ChEBI" id="CHEBI:64077"/>
        <dbReference type="EC" id="5.1.99.6"/>
    </reaction>
</comment>
<accession>A0A8X8YYZ7</accession>
<dbReference type="InterPro" id="IPR011576">
    <property type="entry name" value="Pyridox_Oxase_N"/>
</dbReference>
<dbReference type="InterPro" id="IPR003738">
    <property type="entry name" value="SRAP"/>
</dbReference>
<name>A0A8X8YYZ7_SALSN</name>
<keyword evidence="17" id="KW-1185">Reference proteome</keyword>
<dbReference type="SUPFAM" id="SSF143081">
    <property type="entry name" value="BB1717-like"/>
    <property type="match status" value="1"/>
</dbReference>
<evidence type="ECO:0000256" key="2">
    <source>
        <dbReference type="ARBA" id="ARBA00008136"/>
    </source>
</evidence>
<evidence type="ECO:0000256" key="10">
    <source>
        <dbReference type="ARBA" id="ARBA00023239"/>
    </source>
</evidence>
<feature type="binding site" evidence="12">
    <location>
        <position position="66"/>
    </location>
    <ligand>
        <name>K(+)</name>
        <dbReference type="ChEBI" id="CHEBI:29103"/>
    </ligand>
</feature>
<comment type="subcellular location">
    <subcellularLocation>
        <location evidence="1">Nucleus</location>
    </subcellularLocation>
</comment>
<feature type="domain" description="YjeF N-terminal" evidence="15">
    <location>
        <begin position="15"/>
        <end position="230"/>
    </location>
</feature>
<feature type="binding site" evidence="12">
    <location>
        <position position="171"/>
    </location>
    <ligand>
        <name>(6S)-NADPHX</name>
        <dbReference type="ChEBI" id="CHEBI:64076"/>
    </ligand>
</feature>
<dbReference type="Proteomes" id="UP000298416">
    <property type="component" value="Unassembled WGS sequence"/>
</dbReference>
<evidence type="ECO:0000256" key="11">
    <source>
        <dbReference type="ARBA" id="ARBA00023242"/>
    </source>
</evidence>
<keyword evidence="6" id="KW-0805">Transcription regulation</keyword>
<feature type="binding site" evidence="12">
    <location>
        <begin position="65"/>
        <end position="69"/>
    </location>
    <ligand>
        <name>(6S)-NADPHX</name>
        <dbReference type="ChEBI" id="CHEBI:64076"/>
    </ligand>
</feature>
<dbReference type="GO" id="GO:0003697">
    <property type="term" value="F:single-stranded DNA binding"/>
    <property type="evidence" value="ECO:0007669"/>
    <property type="project" value="InterPro"/>
</dbReference>
<dbReference type="HAMAP" id="MF_01966">
    <property type="entry name" value="NADHX_epimerase"/>
    <property type="match status" value="1"/>
</dbReference>
<keyword evidence="11" id="KW-0539">Nucleus</keyword>
<reference evidence="16" key="1">
    <citation type="submission" date="2018-01" db="EMBL/GenBank/DDBJ databases">
        <authorList>
            <person name="Mao J.F."/>
        </authorList>
    </citation>
    <scope>NUCLEOTIDE SEQUENCE</scope>
    <source>
        <strain evidence="16">Huo1</strain>
        <tissue evidence="16">Leaf</tissue>
    </source>
</reference>
<proteinExistence type="inferred from homology"/>
<dbReference type="InterPro" id="IPR036879">
    <property type="entry name" value="TF_MADSbox_sf"/>
</dbReference>
<feature type="binding site" evidence="12">
    <location>
        <begin position="133"/>
        <end position="139"/>
    </location>
    <ligand>
        <name>(6S)-NADPHX</name>
        <dbReference type="ChEBI" id="CHEBI:64076"/>
    </ligand>
</feature>
<dbReference type="GO" id="GO:0016829">
    <property type="term" value="F:lyase activity"/>
    <property type="evidence" value="ECO:0007669"/>
    <property type="project" value="UniProtKB-KW"/>
</dbReference>
<keyword evidence="9" id="KW-0804">Transcription</keyword>
<evidence type="ECO:0000256" key="6">
    <source>
        <dbReference type="ARBA" id="ARBA00023015"/>
    </source>
</evidence>
<feature type="coiled-coil region" evidence="13">
    <location>
        <begin position="790"/>
        <end position="817"/>
    </location>
</feature>
<dbReference type="PROSITE" id="PS51385">
    <property type="entry name" value="YJEF_N"/>
    <property type="match status" value="1"/>
</dbReference>
<evidence type="ECO:0000256" key="5">
    <source>
        <dbReference type="ARBA" id="ARBA00022801"/>
    </source>
</evidence>
<keyword evidence="4" id="KW-0227">DNA damage</keyword>
<dbReference type="SUPFAM" id="SSF64153">
    <property type="entry name" value="YjeF N-terminal domain-like"/>
    <property type="match status" value="1"/>
</dbReference>
<comment type="catalytic activity">
    <reaction evidence="12">
        <text>(6R)-NADHX = (6S)-NADHX</text>
        <dbReference type="Rhea" id="RHEA:32215"/>
        <dbReference type="ChEBI" id="CHEBI:64074"/>
        <dbReference type="ChEBI" id="CHEBI:64075"/>
        <dbReference type="EC" id="5.1.99.6"/>
    </reaction>
</comment>
<keyword evidence="10" id="KW-0456">Lyase</keyword>
<evidence type="ECO:0000313" key="16">
    <source>
        <dbReference type="EMBL" id="KAG6386142.1"/>
    </source>
</evidence>
<keyword evidence="12" id="KW-0547">Nucleotide-binding</keyword>
<evidence type="ECO:0000256" key="12">
    <source>
        <dbReference type="HAMAP-Rule" id="MF_03159"/>
    </source>
</evidence>
<dbReference type="PROSITE" id="PS50066">
    <property type="entry name" value="MADS_BOX_2"/>
    <property type="match status" value="1"/>
</dbReference>
<dbReference type="InterPro" id="IPR036652">
    <property type="entry name" value="YjeF_N_dom_sf"/>
</dbReference>